<keyword evidence="1" id="KW-0802">TPR repeat</keyword>
<name>A0ABM5K6K8_DIAVI</name>
<evidence type="ECO:0000313" key="3">
    <source>
        <dbReference type="EnsemblMetazoa" id="XP_050505828.1"/>
    </source>
</evidence>
<dbReference type="EnsemblMetazoa" id="XM_050649871.1">
    <property type="protein sequence ID" value="XP_050505828.1"/>
    <property type="gene ID" value="LOC114326408"/>
</dbReference>
<accession>A0ABM5K6K8</accession>
<keyword evidence="4" id="KW-1185">Reference proteome</keyword>
<dbReference type="GeneID" id="114326408"/>
<dbReference type="InterPro" id="IPR011990">
    <property type="entry name" value="TPR-like_helical_dom_sf"/>
</dbReference>
<protein>
    <recommendedName>
        <fullName evidence="5">Tetratricopeptide repeat protein 25-like</fullName>
    </recommendedName>
</protein>
<evidence type="ECO:0008006" key="5">
    <source>
        <dbReference type="Google" id="ProtNLM"/>
    </source>
</evidence>
<dbReference type="PROSITE" id="PS50005">
    <property type="entry name" value="TPR"/>
    <property type="match status" value="1"/>
</dbReference>
<dbReference type="Proteomes" id="UP001652700">
    <property type="component" value="Unplaced"/>
</dbReference>
<dbReference type="InterPro" id="IPR019734">
    <property type="entry name" value="TPR_rpt"/>
</dbReference>
<dbReference type="PANTHER" id="PTHR21391:SF0">
    <property type="entry name" value="AT04489P-RELATED"/>
    <property type="match status" value="1"/>
</dbReference>
<feature type="region of interest" description="Disordered" evidence="2">
    <location>
        <begin position="635"/>
        <end position="682"/>
    </location>
</feature>
<dbReference type="PANTHER" id="PTHR21391">
    <property type="entry name" value="AT04489P-RELATED"/>
    <property type="match status" value="1"/>
</dbReference>
<evidence type="ECO:0000313" key="4">
    <source>
        <dbReference type="Proteomes" id="UP001652700"/>
    </source>
</evidence>
<evidence type="ECO:0000256" key="1">
    <source>
        <dbReference type="PROSITE-ProRule" id="PRU00339"/>
    </source>
</evidence>
<reference evidence="3" key="1">
    <citation type="submission" date="2025-05" db="UniProtKB">
        <authorList>
            <consortium name="EnsemblMetazoa"/>
        </authorList>
    </citation>
    <scope>IDENTIFICATION</scope>
</reference>
<proteinExistence type="predicted"/>
<evidence type="ECO:0000256" key="2">
    <source>
        <dbReference type="SAM" id="MobiDB-lite"/>
    </source>
</evidence>
<feature type="repeat" description="TPR" evidence="1">
    <location>
        <begin position="48"/>
        <end position="81"/>
    </location>
</feature>
<dbReference type="SUPFAM" id="SSF48452">
    <property type="entry name" value="TPR-like"/>
    <property type="match status" value="1"/>
</dbReference>
<dbReference type="RefSeq" id="XP_050505828.1">
    <property type="nucleotide sequence ID" value="XM_050649871.1"/>
</dbReference>
<dbReference type="Gene3D" id="1.25.40.10">
    <property type="entry name" value="Tetratricopeptide repeat domain"/>
    <property type="match status" value="1"/>
</dbReference>
<feature type="compositionally biased region" description="Low complexity" evidence="2">
    <location>
        <begin position="669"/>
        <end position="680"/>
    </location>
</feature>
<sequence>MLQLLLSTLETRERKLEQGALVADPLIIAERVVDPNNPFIKDELFDNEFLFREIAYFIARLDQFENALIFFNKAVSQTPTNIRSLLGRSKARAAACYYIGALADTYRAFSIAPDNPTVSAQRALNLYLMSEFETALIHNLRHLTERIKPEVFSDGVRHCSIAIENSVGESAGTPLRDYFKLIRKIAWVKNILSSHPDNFIPRGKKDKKLDIGKIILKNHAEKDKKKVKRLSVKDSQPAKREIYDTLHDVTETSSNIVIPPFTEEYPFSPVQHYTTNIENFMSEKYLDVMYREKNFLRDIKYKHGIECPNAKGTQKIKALAKKAYQVVSGKQELLRSRRPFYHLRYQVDKCTTNVEKRLKQEQYLIQLNYRKEAEALLKKMVIAQDKHNLYTTLTACEQLDHFCQNKSKKYLPDKQYFMSEIFKVVRKAFYQLLRLNPIQFKWDQEKRIMLSFGLPVSRCPSNDSVINNYQPAFVDFRKRIEIFENKIEQAESTEEICWCAHELGRFYLHTKKYEMARSYAFNCQRQATKDPELFEWNVNACVLLAKIDIAQKIKPDARNDINKAIDVATQYNDNKVVEYLRLCLDVIDKIEFDLHGPRVLERRKNNILKIMQSDKMKEEFKHLFSQIKMQRPGRRMTLVPGMDGYEEKKPQKHTSGTTGSESSPPPPRRASLSVRSRPPSVHALKLKKTISVSEYLEMNPL</sequence>
<organism evidence="3 4">
    <name type="scientific">Diabrotica virgifera virgifera</name>
    <name type="common">western corn rootworm</name>
    <dbReference type="NCBI Taxonomy" id="50390"/>
    <lineage>
        <taxon>Eukaryota</taxon>
        <taxon>Metazoa</taxon>
        <taxon>Ecdysozoa</taxon>
        <taxon>Arthropoda</taxon>
        <taxon>Hexapoda</taxon>
        <taxon>Insecta</taxon>
        <taxon>Pterygota</taxon>
        <taxon>Neoptera</taxon>
        <taxon>Endopterygota</taxon>
        <taxon>Coleoptera</taxon>
        <taxon>Polyphaga</taxon>
        <taxon>Cucujiformia</taxon>
        <taxon>Chrysomeloidea</taxon>
        <taxon>Chrysomelidae</taxon>
        <taxon>Galerucinae</taxon>
        <taxon>Diabroticina</taxon>
        <taxon>Diabroticites</taxon>
        <taxon>Diabrotica</taxon>
    </lineage>
</organism>